<dbReference type="KEGG" id="opf:CBP31_13105"/>
<evidence type="ECO:0000259" key="3">
    <source>
        <dbReference type="Pfam" id="PF22335"/>
    </source>
</evidence>
<proteinExistence type="predicted"/>
<dbReference type="Pfam" id="PF22335">
    <property type="entry name" value="Cas10-Cmr2_palm2"/>
    <property type="match status" value="1"/>
</dbReference>
<dbReference type="AlphaFoldDB" id="A0A1Y0D8T9"/>
<dbReference type="EMBL" id="CP021377">
    <property type="protein sequence ID" value="ART83445.1"/>
    <property type="molecule type" value="Genomic_DNA"/>
</dbReference>
<dbReference type="GO" id="GO:0051607">
    <property type="term" value="P:defense response to virus"/>
    <property type="evidence" value="ECO:0007669"/>
    <property type="project" value="UniProtKB-KW"/>
</dbReference>
<organism evidence="4 5">
    <name type="scientific">Oceanisphaera profunda</name>
    <dbReference type="NCBI Taxonomy" id="1416627"/>
    <lineage>
        <taxon>Bacteria</taxon>
        <taxon>Pseudomonadati</taxon>
        <taxon>Pseudomonadota</taxon>
        <taxon>Gammaproteobacteria</taxon>
        <taxon>Aeromonadales</taxon>
        <taxon>Aeromonadaceae</taxon>
        <taxon>Oceanisphaera</taxon>
    </lineage>
</organism>
<dbReference type="RefSeq" id="WP_087038016.1">
    <property type="nucleotide sequence ID" value="NZ_CP021377.1"/>
</dbReference>
<evidence type="ECO:0000256" key="2">
    <source>
        <dbReference type="ARBA" id="ARBA00023118"/>
    </source>
</evidence>
<dbReference type="Gene3D" id="3.30.70.270">
    <property type="match status" value="1"/>
</dbReference>
<keyword evidence="1" id="KW-0547">Nucleotide-binding</keyword>
<sequence length="529" mass="57890">MSRVVYAFELRGIQGYLFNTGRLKDMIYASELIDYVFGQPLDEALLAVGADPARPQPRRAGGAAYLVLDSQEQAQRLRDLWTLSLMQLLPGIELVDAVATGASVKDAVKAALDELQVARNKPLAQLPIATPLTALAPRTGQPAVDKERSESLDASTVTRRRARRVDAGLMGRFGDVSLKWPNNFEEDSHESTRFKLNADNFVGMLHLDGNGIGVLLRVLNNAARNLDDDGYIEAYRIFSTELENVTCEAARKATEDVLIPAQSDKGVIPARPLVLGGDDLTILVRGDLAVPFAMSYAAHFEALSVGFIQKLTKLLNTDELPASLTTSGGLVLVKPGFPFSQALTLAESFADIAKTKGTDAQGNKVAALSLYRIQGAVGDDANALFKREQIARNIELSLPAYALTSTDHEELPSLSTLCDLVDVALAKNFSKSRLRNLVSLLYQDLELAKSEYQRWRSLMKKEAHTCALWSKFESALVALVGELATDLPCSNQKNNEQRYYSPLNDLLVLLEGKMVSPLHLNKEANNDCE</sequence>
<protein>
    <recommendedName>
        <fullName evidence="3">Cas10/Cmr2 second palm domain-containing protein</fullName>
    </recommendedName>
</protein>
<dbReference type="Proteomes" id="UP000243937">
    <property type="component" value="Chromosome"/>
</dbReference>
<name>A0A1Y0D8T9_9GAMM</name>
<evidence type="ECO:0000313" key="4">
    <source>
        <dbReference type="EMBL" id="ART83445.1"/>
    </source>
</evidence>
<dbReference type="GO" id="GO:0000166">
    <property type="term" value="F:nucleotide binding"/>
    <property type="evidence" value="ECO:0007669"/>
    <property type="project" value="UniProtKB-KW"/>
</dbReference>
<reference evidence="4 5" key="1">
    <citation type="journal article" date="2014" name="Int. J. Syst. Evol. Microbiol.">
        <title>Oceanisphaera profunda sp. nov., a marine bacterium isolated from deep-sea sediment, and emended description of the genus Oceanisphaera.</title>
        <authorList>
            <person name="Xu Z."/>
            <person name="Zhang X.Y."/>
            <person name="Su H.N."/>
            <person name="Yu Z.C."/>
            <person name="Liu C."/>
            <person name="Li H."/>
            <person name="Chen X.L."/>
            <person name="Song X.Y."/>
            <person name="Xie B.B."/>
            <person name="Qin Q.L."/>
            <person name="Zhou B.C."/>
            <person name="Shi M."/>
            <person name="Huang Y."/>
            <person name="Zhang Y.Z."/>
        </authorList>
    </citation>
    <scope>NUCLEOTIDE SEQUENCE [LARGE SCALE GENOMIC DNA]</scope>
    <source>
        <strain evidence="4 5">SM1222</strain>
    </source>
</reference>
<dbReference type="InterPro" id="IPR054767">
    <property type="entry name" value="Cas10-Cmr2_palm2"/>
</dbReference>
<feature type="domain" description="Cas10/Cmr2 second palm" evidence="3">
    <location>
        <begin position="202"/>
        <end position="357"/>
    </location>
</feature>
<gene>
    <name evidence="4" type="ORF">CBP31_13105</name>
</gene>
<dbReference type="InterPro" id="IPR043128">
    <property type="entry name" value="Rev_trsase/Diguanyl_cyclase"/>
</dbReference>
<accession>A0A1Y0D8T9</accession>
<keyword evidence="2" id="KW-0051">Antiviral defense</keyword>
<evidence type="ECO:0000313" key="5">
    <source>
        <dbReference type="Proteomes" id="UP000243937"/>
    </source>
</evidence>
<dbReference type="OrthoDB" id="442064at2"/>
<evidence type="ECO:0000256" key="1">
    <source>
        <dbReference type="ARBA" id="ARBA00022741"/>
    </source>
</evidence>
<keyword evidence="5" id="KW-1185">Reference proteome</keyword>